<dbReference type="Proteomes" id="UP000177396">
    <property type="component" value="Unassembled WGS sequence"/>
</dbReference>
<comment type="caution">
    <text evidence="1">The sequence shown here is derived from an EMBL/GenBank/DDBJ whole genome shotgun (WGS) entry which is preliminary data.</text>
</comment>
<organism evidence="1 2">
    <name type="scientific">Candidatus Gottesmanbacteria bacterium RBG_16_38_7b</name>
    <dbReference type="NCBI Taxonomy" id="1798372"/>
    <lineage>
        <taxon>Bacteria</taxon>
        <taxon>Candidatus Gottesmaniibacteriota</taxon>
    </lineage>
</organism>
<evidence type="ECO:0000313" key="2">
    <source>
        <dbReference type="Proteomes" id="UP000177396"/>
    </source>
</evidence>
<reference evidence="1 2" key="1">
    <citation type="journal article" date="2016" name="Nat. Commun.">
        <title>Thousands of microbial genomes shed light on interconnected biogeochemical processes in an aquifer system.</title>
        <authorList>
            <person name="Anantharaman K."/>
            <person name="Brown C.T."/>
            <person name="Hug L.A."/>
            <person name="Sharon I."/>
            <person name="Castelle C.J."/>
            <person name="Probst A.J."/>
            <person name="Thomas B.C."/>
            <person name="Singh A."/>
            <person name="Wilkins M.J."/>
            <person name="Karaoz U."/>
            <person name="Brodie E.L."/>
            <person name="Williams K.H."/>
            <person name="Hubbard S.S."/>
            <person name="Banfield J.F."/>
        </authorList>
    </citation>
    <scope>NUCLEOTIDE SEQUENCE [LARGE SCALE GENOMIC DNA]</scope>
</reference>
<dbReference type="EMBL" id="MFJB01000010">
    <property type="protein sequence ID" value="OGG00841.1"/>
    <property type="molecule type" value="Genomic_DNA"/>
</dbReference>
<sequence length="395" mass="45884">MFVGRDWEMAEISNQDGKYEGWRLINEKTDDGTKLLVLQTGLFSLSDSTLNAKEESFEIEQNNFTVELSAIPLSLEKINAMQKRRKGDLSSYADNEIRLGVKSTSFREMNLVVVCGDYEWHFNKYHRNKYLLLYNLETFNDPARLFDLFTHSLKIMCTRVGLYEVERDFAKKGENGFTAELWGLIPEYKSWSGYLIYNLLGAAHLSPLVFGTHLIQNSRLEIFSNHLEQGSDFENLDQIDDDTKKRKTRYQQIGEKIASHGAEYTLSLGNLWPEIFPKMTDEQIAVFLENLPTQEEYTNTYLADIDRGEFPLEHQGIYHIMTALRKALSLENPAIADINELIPDFYGNYLLQTLYVFRHPDDEEIIEITKQYQITKEQLLENLFQNRDVSVTVTD</sequence>
<protein>
    <submittedName>
        <fullName evidence="1">Uncharacterized protein</fullName>
    </submittedName>
</protein>
<name>A0A1F5YKZ8_9BACT</name>
<accession>A0A1F5YKZ8</accession>
<dbReference type="AlphaFoldDB" id="A0A1F5YKZ8"/>
<gene>
    <name evidence="1" type="ORF">A2153_04935</name>
</gene>
<evidence type="ECO:0000313" key="1">
    <source>
        <dbReference type="EMBL" id="OGG00841.1"/>
    </source>
</evidence>
<proteinExistence type="predicted"/>